<accession>A0A9N9MPU8</accession>
<dbReference type="Proteomes" id="UP001152799">
    <property type="component" value="Chromosome 4"/>
</dbReference>
<sequence>MFEFLKIVVSAAIKKSDVKISSDIEVIVNKLLSLDLFEVDKNTARKEVKLLKQSICNIDGKFAAIIYNALTGIFAKTNEKSRQETFEHLMDACYEEILYNFELQNGGEFMKKPNFNIQVKLLLPLVKFELLLKYVENNNNSNEVKKLINNIQQYFNYPRLNQEDIYVIIKNKIGINKEFNLISYKMVPLDVKNGVLGDYFKLFINLEDEQLIFFAKFLSCTTEIMKSVLKLGPSKKEEFFYMVFVPKVKELGYGDLLDFAPNCYFSRVDDVIVLDDMTQEGFIGSTLNSKLNYEALKVTVEKIAKFHACGFILEENLKQSGQSLYQNYKEYLQEVIFVPESPLFKATVPRNEKIFMYLTTKKFPEVCAKYSEDILKEKYANGWRLFTEKLHKSETFKNVICHGDLHVGNMLFNYKSGNTALIDFQILRYCPPAHDLLLFLYCTTFKETFDTYHNELIAYYYSELTKHLGKFNFEIENILPKEEFYQSIDYMKSQCILQAFFYNLIHMIEPKKREEILEDEENYKKYIANEYGGVDLGWEDETYRRVIKGLMELVLELCDDGHI</sequence>
<protein>
    <recommendedName>
        <fullName evidence="1">CHK kinase-like domain-containing protein</fullName>
    </recommendedName>
</protein>
<dbReference type="Pfam" id="PF02958">
    <property type="entry name" value="EcKL"/>
    <property type="match status" value="1"/>
</dbReference>
<dbReference type="SUPFAM" id="SSF56112">
    <property type="entry name" value="Protein kinase-like (PK-like)"/>
    <property type="match status" value="1"/>
</dbReference>
<proteinExistence type="predicted"/>
<evidence type="ECO:0000313" key="2">
    <source>
        <dbReference type="EMBL" id="CAG9767606.1"/>
    </source>
</evidence>
<evidence type="ECO:0000313" key="3">
    <source>
        <dbReference type="Proteomes" id="UP001152799"/>
    </source>
</evidence>
<gene>
    <name evidence="2" type="ORF">CEUTPL_LOCUS8167</name>
</gene>
<dbReference type="InterPro" id="IPR004119">
    <property type="entry name" value="EcKL"/>
</dbReference>
<evidence type="ECO:0000259" key="1">
    <source>
        <dbReference type="SMART" id="SM00587"/>
    </source>
</evidence>
<feature type="domain" description="CHK kinase-like" evidence="1">
    <location>
        <begin position="272"/>
        <end position="470"/>
    </location>
</feature>
<dbReference type="PANTHER" id="PTHR11012">
    <property type="entry name" value="PROTEIN KINASE-LIKE DOMAIN-CONTAINING"/>
    <property type="match status" value="1"/>
</dbReference>
<dbReference type="Gene3D" id="3.90.1200.10">
    <property type="match status" value="1"/>
</dbReference>
<reference evidence="2" key="1">
    <citation type="submission" date="2022-01" db="EMBL/GenBank/DDBJ databases">
        <authorList>
            <person name="King R."/>
        </authorList>
    </citation>
    <scope>NUCLEOTIDE SEQUENCE</scope>
</reference>
<name>A0A9N9MPU8_9CUCU</name>
<dbReference type="EMBL" id="OU892280">
    <property type="protein sequence ID" value="CAG9767606.1"/>
    <property type="molecule type" value="Genomic_DNA"/>
</dbReference>
<dbReference type="InterPro" id="IPR011009">
    <property type="entry name" value="Kinase-like_dom_sf"/>
</dbReference>
<organism evidence="2 3">
    <name type="scientific">Ceutorhynchus assimilis</name>
    <name type="common">cabbage seed weevil</name>
    <dbReference type="NCBI Taxonomy" id="467358"/>
    <lineage>
        <taxon>Eukaryota</taxon>
        <taxon>Metazoa</taxon>
        <taxon>Ecdysozoa</taxon>
        <taxon>Arthropoda</taxon>
        <taxon>Hexapoda</taxon>
        <taxon>Insecta</taxon>
        <taxon>Pterygota</taxon>
        <taxon>Neoptera</taxon>
        <taxon>Endopterygota</taxon>
        <taxon>Coleoptera</taxon>
        <taxon>Polyphaga</taxon>
        <taxon>Cucujiformia</taxon>
        <taxon>Curculionidae</taxon>
        <taxon>Ceutorhynchinae</taxon>
        <taxon>Ceutorhynchus</taxon>
    </lineage>
</organism>
<dbReference type="SMART" id="SM00587">
    <property type="entry name" value="CHK"/>
    <property type="match status" value="1"/>
</dbReference>
<dbReference type="AlphaFoldDB" id="A0A9N9MPU8"/>
<keyword evidence="3" id="KW-1185">Reference proteome</keyword>
<dbReference type="PANTHER" id="PTHR11012:SF48">
    <property type="entry name" value="CHK KINASE-LIKE DOMAIN-CONTAINING PROTEIN-RELATED"/>
    <property type="match status" value="1"/>
</dbReference>
<dbReference type="InterPro" id="IPR015897">
    <property type="entry name" value="CHK_kinase-like"/>
</dbReference>
<dbReference type="OrthoDB" id="190089at2759"/>